<proteinExistence type="inferred from homology"/>
<evidence type="ECO:0000259" key="4">
    <source>
        <dbReference type="Pfam" id="PF06276"/>
    </source>
</evidence>
<evidence type="ECO:0000256" key="1">
    <source>
        <dbReference type="ARBA" id="ARBA00004924"/>
    </source>
</evidence>
<dbReference type="Pfam" id="PF04183">
    <property type="entry name" value="IucA_IucC"/>
    <property type="match status" value="1"/>
</dbReference>
<dbReference type="GO" id="GO:0019290">
    <property type="term" value="P:siderophore biosynthetic process"/>
    <property type="evidence" value="ECO:0007669"/>
    <property type="project" value="InterPro"/>
</dbReference>
<dbReference type="GO" id="GO:0016881">
    <property type="term" value="F:acid-amino acid ligase activity"/>
    <property type="evidence" value="ECO:0007669"/>
    <property type="project" value="UniProtKB-ARBA"/>
</dbReference>
<dbReference type="Gene3D" id="1.10.510.40">
    <property type="match status" value="1"/>
</dbReference>
<dbReference type="PANTHER" id="PTHR34384:SF6">
    <property type="entry name" value="STAPHYLOFERRIN B SYNTHASE"/>
    <property type="match status" value="1"/>
</dbReference>
<dbReference type="Pfam" id="PF06276">
    <property type="entry name" value="FhuF"/>
    <property type="match status" value="1"/>
</dbReference>
<evidence type="ECO:0000256" key="2">
    <source>
        <dbReference type="ARBA" id="ARBA00007832"/>
    </source>
</evidence>
<dbReference type="AlphaFoldDB" id="A0A1W7CTT1"/>
<keyword evidence="6" id="KW-1185">Reference proteome</keyword>
<dbReference type="PANTHER" id="PTHR34384">
    <property type="entry name" value="L-2,3-DIAMINOPROPANOATE--CITRATE LIGASE"/>
    <property type="match status" value="1"/>
</dbReference>
<name>A0A1W7CTT1_9ACTN</name>
<organism evidence="5 6">
    <name type="scientific">Streptomyces marincola</name>
    <dbReference type="NCBI Taxonomy" id="2878388"/>
    <lineage>
        <taxon>Bacteria</taxon>
        <taxon>Bacillati</taxon>
        <taxon>Actinomycetota</taxon>
        <taxon>Actinomycetes</taxon>
        <taxon>Kitasatosporales</taxon>
        <taxon>Streptomycetaceae</taxon>
        <taxon>Streptomyces</taxon>
    </lineage>
</organism>
<comment type="pathway">
    <text evidence="1">Siderophore biosynthesis.</text>
</comment>
<accession>A0A1W7CTT1</accession>
<sequence>MHSTPESAWHEAGRRLLAKMLGEFAYEDVITPRADGSSAGAYQLPVGRDLTYRFRARRGAYGHWRVDPASITPAADPLEFLARAHDRLLGLSGDTTGHLIRELTATLSADVALAGDALSAAQLADLDHAALEGRQTGHPWLVANKGRLGFSAADTARWAPEARRPQSLPWLAAHRDLARYRGVPGLTGPERLYAEELSPATRALFARVVADEGRDPADYLWLPVHPWQWDETIAPLYAPQIAARALIPLPTDGDLRLPQQSIRTFLNVSRPAARSVKLPLSILNTLVWRGLPTERTLAAPAVTAWMHRIREQDPFLAEETRVILLGETASVTVEHPLYDRLPGVPYQYRELLGCIWREPIGPSLGPEERARTLAALLSTDPDGRSLVAELVQRSGRAPRDWLRRLFAALLPPLLHFLYRYGTVFSPHGENALVVFDADDVPVRLAVKDFVDDVNLSAEPLPEFDGMPALVRDTLLTEPPAFLTQFIHAGLFVGVFRYLAPLTEEQLGVPEGEFWSLVRAEILSYQQRFPDLKHRYETFDLLTPHIERLCLNRNRLHLDGYRDRARRPHAAVHGTVPNPLHTP</sequence>
<reference evidence="5 6" key="1">
    <citation type="submission" date="2017-05" db="EMBL/GenBank/DDBJ databases">
        <title>Complete genome sequence of Streptomyces sp. SCSIO 03032 revealed the diverse biosynthetic pathways for its bioactive secondary metabolites.</title>
        <authorList>
            <person name="Ma L."/>
            <person name="Zhu Y."/>
            <person name="Zhang W."/>
            <person name="Zhang G."/>
            <person name="Tian X."/>
            <person name="Zhang S."/>
            <person name="Zhang C."/>
        </authorList>
    </citation>
    <scope>NUCLEOTIDE SEQUENCE [LARGE SCALE GENOMIC DNA]</scope>
    <source>
        <strain evidence="5 6">SCSIO 03032</strain>
    </source>
</reference>
<comment type="similarity">
    <text evidence="2">Belongs to the IucA/IucC family.</text>
</comment>
<dbReference type="EMBL" id="CP021121">
    <property type="protein sequence ID" value="ARQ68126.1"/>
    <property type="molecule type" value="Genomic_DNA"/>
</dbReference>
<evidence type="ECO:0000259" key="3">
    <source>
        <dbReference type="Pfam" id="PF04183"/>
    </source>
</evidence>
<dbReference type="InterPro" id="IPR007310">
    <property type="entry name" value="Aerobactin_biosyn_IucA/IucC_N"/>
</dbReference>
<dbReference type="OrthoDB" id="495728at2"/>
<protein>
    <submittedName>
        <fullName evidence="5">IucA/IucC family protein</fullName>
    </submittedName>
</protein>
<gene>
    <name evidence="5" type="ORF">CAG99_04085</name>
</gene>
<dbReference type="Gene3D" id="6.10.250.3370">
    <property type="match status" value="1"/>
</dbReference>
<feature type="domain" description="Aerobactin siderophore biosynthesis IucA/IucC N-terminal" evidence="3">
    <location>
        <begin position="129"/>
        <end position="377"/>
    </location>
</feature>
<dbReference type="InterPro" id="IPR037455">
    <property type="entry name" value="LucA/IucC-like"/>
</dbReference>
<dbReference type="RefSeq" id="WP_159029734.1">
    <property type="nucleotide sequence ID" value="NZ_CP021121.1"/>
</dbReference>
<evidence type="ECO:0000313" key="5">
    <source>
        <dbReference type="EMBL" id="ARQ68126.1"/>
    </source>
</evidence>
<dbReference type="KEGG" id="smao:CAG99_04085"/>
<dbReference type="InterPro" id="IPR022770">
    <property type="entry name" value="IucA/IucC-like_C"/>
</dbReference>
<feature type="domain" description="Aerobactin siderophore biosynthesis IucA/IucC-like C-terminal" evidence="4">
    <location>
        <begin position="400"/>
        <end position="560"/>
    </location>
</feature>
<dbReference type="Gene3D" id="3.30.310.280">
    <property type="match status" value="1"/>
</dbReference>
<evidence type="ECO:0000313" key="6">
    <source>
        <dbReference type="Proteomes" id="UP000194218"/>
    </source>
</evidence>
<dbReference type="Proteomes" id="UP000194218">
    <property type="component" value="Chromosome"/>
</dbReference>